<keyword evidence="3" id="KW-1133">Transmembrane helix</keyword>
<keyword evidence="3" id="KW-0812">Transmembrane</keyword>
<comment type="caution">
    <text evidence="4">The sequence shown here is derived from an EMBL/GenBank/DDBJ whole genome shotgun (WGS) entry which is preliminary data.</text>
</comment>
<dbReference type="Gene3D" id="3.40.50.720">
    <property type="entry name" value="NAD(P)-binding Rossmann-like Domain"/>
    <property type="match status" value="1"/>
</dbReference>
<keyword evidence="5" id="KW-1185">Reference proteome</keyword>
<dbReference type="EMBL" id="BEYU01000021">
    <property type="protein sequence ID" value="GBG26530.1"/>
    <property type="molecule type" value="Genomic_DNA"/>
</dbReference>
<accession>A0A2R5G6B0</accession>
<dbReference type="GO" id="GO:0048038">
    <property type="term" value="F:quinone binding"/>
    <property type="evidence" value="ECO:0007669"/>
    <property type="project" value="TreeGrafter"/>
</dbReference>
<dbReference type="Proteomes" id="UP000241890">
    <property type="component" value="Unassembled WGS sequence"/>
</dbReference>
<gene>
    <name evidence="4" type="ORF">FCC1311_027512</name>
</gene>
<feature type="transmembrane region" description="Helical" evidence="3">
    <location>
        <begin position="418"/>
        <end position="435"/>
    </location>
</feature>
<dbReference type="PANTHER" id="PTHR42760:SF133">
    <property type="entry name" value="3-OXOACYL-[ACYL-CARRIER-PROTEIN] REDUCTASE"/>
    <property type="match status" value="1"/>
</dbReference>
<dbReference type="InParanoid" id="A0A2R5G6B0"/>
<dbReference type="AlphaFoldDB" id="A0A2R5G6B0"/>
<dbReference type="InterPro" id="IPR020904">
    <property type="entry name" value="Sc_DH/Rdtase_CS"/>
</dbReference>
<proteinExistence type="inferred from homology"/>
<dbReference type="PANTHER" id="PTHR42760">
    <property type="entry name" value="SHORT-CHAIN DEHYDROGENASES/REDUCTASES FAMILY MEMBER"/>
    <property type="match status" value="1"/>
</dbReference>
<dbReference type="PROSITE" id="PS00061">
    <property type="entry name" value="ADH_SHORT"/>
    <property type="match status" value="1"/>
</dbReference>
<comment type="similarity">
    <text evidence="1">Belongs to the short-chain dehydrogenases/reductases (SDR) family.</text>
</comment>
<organism evidence="4 5">
    <name type="scientific">Hondaea fermentalgiana</name>
    <dbReference type="NCBI Taxonomy" id="2315210"/>
    <lineage>
        <taxon>Eukaryota</taxon>
        <taxon>Sar</taxon>
        <taxon>Stramenopiles</taxon>
        <taxon>Bigyra</taxon>
        <taxon>Labyrinthulomycetes</taxon>
        <taxon>Thraustochytrida</taxon>
        <taxon>Thraustochytriidae</taxon>
        <taxon>Hondaea</taxon>
    </lineage>
</organism>
<evidence type="ECO:0000256" key="3">
    <source>
        <dbReference type="SAM" id="Phobius"/>
    </source>
</evidence>
<dbReference type="CDD" id="cd05233">
    <property type="entry name" value="SDR_c"/>
    <property type="match status" value="1"/>
</dbReference>
<evidence type="ECO:0000313" key="5">
    <source>
        <dbReference type="Proteomes" id="UP000241890"/>
    </source>
</evidence>
<evidence type="ECO:0000256" key="2">
    <source>
        <dbReference type="ARBA" id="ARBA00023002"/>
    </source>
</evidence>
<dbReference type="PRINTS" id="PR00081">
    <property type="entry name" value="GDHRDH"/>
</dbReference>
<sequence length="455" mass="49081">MAPLRGDEVEVPDTLRFVTEGHEGERTKDMNVVVFGGSSGIGFATAAMAVQECASRVLLVAQNERQLEAAAKVLRELGDGRAGCEVSNALVVDTFRANVAQRDEVTAALQAASAHGDVHAIVNTAGIAGYIGVSLGDVPDDIFFSKFDPVLNNLYGSMFISAEALRMWKLTGEDAPGPGFVPRLVHLSSEEALMPCPGCDLYGISKSGIVSLTRSLAAFYEGQLSVNVVAPGLVDTPLTWNQARGSKLSHNGTVLEQVDQMQTYQCYADESLREASDASMLDKEDNRRIIQDGTCQGGGTGLGCPCEDIRAKDPRLPLKYGEHLWPPIDPRDLGDMMLHLLSPAHAATSGETFVVDNNMTHVSSSRLRWSRETPTVANEFLTTHLVKSCPRSMVELCPSAVKFVNPHQFGPLDLPLDISHLIVLIVGLLLGRFFFVRPLSRSQSPSDYSALGDGK</sequence>
<protein>
    <submittedName>
        <fullName evidence="4">Dehydrogenase/reductase SDR family member 4</fullName>
    </submittedName>
</protein>
<name>A0A2R5G6B0_9STRA</name>
<dbReference type="OrthoDB" id="47007at2759"/>
<reference evidence="4 5" key="1">
    <citation type="submission" date="2017-12" db="EMBL/GenBank/DDBJ databases">
        <title>Sequencing, de novo assembly and annotation of complete genome of a new Thraustochytrid species, strain FCC1311.</title>
        <authorList>
            <person name="Sedici K."/>
            <person name="Godart F."/>
            <person name="Aiese Cigliano R."/>
            <person name="Sanseverino W."/>
            <person name="Barakat M."/>
            <person name="Ortet P."/>
            <person name="Marechal E."/>
            <person name="Cagnac O."/>
            <person name="Amato A."/>
        </authorList>
    </citation>
    <scope>NUCLEOTIDE SEQUENCE [LARGE SCALE GENOMIC DNA]</scope>
</reference>
<dbReference type="GO" id="GO:0016616">
    <property type="term" value="F:oxidoreductase activity, acting on the CH-OH group of donors, NAD or NADP as acceptor"/>
    <property type="evidence" value="ECO:0007669"/>
    <property type="project" value="TreeGrafter"/>
</dbReference>
<keyword evidence="2" id="KW-0560">Oxidoreductase</keyword>
<dbReference type="Pfam" id="PF00106">
    <property type="entry name" value="adh_short"/>
    <property type="match status" value="1"/>
</dbReference>
<dbReference type="InterPro" id="IPR036291">
    <property type="entry name" value="NAD(P)-bd_dom_sf"/>
</dbReference>
<keyword evidence="3" id="KW-0472">Membrane</keyword>
<dbReference type="GO" id="GO:0006633">
    <property type="term" value="P:fatty acid biosynthetic process"/>
    <property type="evidence" value="ECO:0007669"/>
    <property type="project" value="TreeGrafter"/>
</dbReference>
<dbReference type="SUPFAM" id="SSF51735">
    <property type="entry name" value="NAD(P)-binding Rossmann-fold domains"/>
    <property type="match status" value="1"/>
</dbReference>
<dbReference type="InterPro" id="IPR002347">
    <property type="entry name" value="SDR_fam"/>
</dbReference>
<evidence type="ECO:0000256" key="1">
    <source>
        <dbReference type="ARBA" id="ARBA00006484"/>
    </source>
</evidence>
<evidence type="ECO:0000313" key="4">
    <source>
        <dbReference type="EMBL" id="GBG26530.1"/>
    </source>
</evidence>